<proteinExistence type="predicted"/>
<comment type="caution">
    <text evidence="2">The sequence shown here is derived from an EMBL/GenBank/DDBJ whole genome shotgun (WGS) entry which is preliminary data.</text>
</comment>
<feature type="region of interest" description="Disordered" evidence="1">
    <location>
        <begin position="290"/>
        <end position="352"/>
    </location>
</feature>
<feature type="region of interest" description="Disordered" evidence="1">
    <location>
        <begin position="55"/>
        <end position="264"/>
    </location>
</feature>
<dbReference type="AlphaFoldDB" id="A0ABD3FP94"/>
<keyword evidence="3" id="KW-1185">Reference proteome</keyword>
<sequence>MGPRRTQTRQQHEAFMSKLDGKGPVERLRLLTLRKQYLDGERDDDVVVDVLPAPIRAPAPVLAPPRGKAASETSPSCKATGPAAPKQTGKKKNDKEEDSQTRKRGEESQRSTSGEARYKYSYDAFGRKRKERERVAREEKDGATARVQALGDLKCKRAEGGSGLSTKKKEEANEAEGDESAVDSSGCTTPPTSAAPSTQQGDSVATELSTEETPNTVGDASSAVPRTGYTTLEEPVRELPPASYSPRQAEEPPTGSANSPRQAARSLTGVLGAIDVANDNIAAEVAEIHLPVDSDDLNYDVDGDVDSDNWYTETEPPTARSEEGESGAQPASPQDNEDTVEEDEENDGNWMKTCYWRASRIK</sequence>
<feature type="compositionally biased region" description="Polar residues" evidence="1">
    <location>
        <begin position="199"/>
        <end position="219"/>
    </location>
</feature>
<organism evidence="2 3">
    <name type="scientific">Phytophthora oleae</name>
    <dbReference type="NCBI Taxonomy" id="2107226"/>
    <lineage>
        <taxon>Eukaryota</taxon>
        <taxon>Sar</taxon>
        <taxon>Stramenopiles</taxon>
        <taxon>Oomycota</taxon>
        <taxon>Peronosporomycetes</taxon>
        <taxon>Peronosporales</taxon>
        <taxon>Peronosporaceae</taxon>
        <taxon>Phytophthora</taxon>
    </lineage>
</organism>
<feature type="compositionally biased region" description="Acidic residues" evidence="1">
    <location>
        <begin position="335"/>
        <end position="347"/>
    </location>
</feature>
<gene>
    <name evidence="2" type="ORF">V7S43_006631</name>
</gene>
<feature type="region of interest" description="Disordered" evidence="1">
    <location>
        <begin position="1"/>
        <end position="25"/>
    </location>
</feature>
<feature type="compositionally biased region" description="Basic and acidic residues" evidence="1">
    <location>
        <begin position="132"/>
        <end position="143"/>
    </location>
</feature>
<evidence type="ECO:0000313" key="3">
    <source>
        <dbReference type="Proteomes" id="UP001632037"/>
    </source>
</evidence>
<dbReference type="EMBL" id="JBIMZQ010000011">
    <property type="protein sequence ID" value="KAL3668548.1"/>
    <property type="molecule type" value="Genomic_DNA"/>
</dbReference>
<feature type="compositionally biased region" description="Low complexity" evidence="1">
    <location>
        <begin position="188"/>
        <end position="198"/>
    </location>
</feature>
<dbReference type="Proteomes" id="UP001632037">
    <property type="component" value="Unassembled WGS sequence"/>
</dbReference>
<name>A0ABD3FP94_9STRA</name>
<accession>A0ABD3FP94</accession>
<reference evidence="2 3" key="1">
    <citation type="submission" date="2024-09" db="EMBL/GenBank/DDBJ databases">
        <title>Genome sequencing and assembly of Phytophthora oleae, isolate VK10A, causative agent of rot of olive drupes.</title>
        <authorList>
            <person name="Conti Taguali S."/>
            <person name="Riolo M."/>
            <person name="La Spada F."/>
            <person name="Cacciola S.O."/>
            <person name="Dionisio G."/>
        </authorList>
    </citation>
    <scope>NUCLEOTIDE SEQUENCE [LARGE SCALE GENOMIC DNA]</scope>
    <source>
        <strain evidence="2 3">VK10A</strain>
    </source>
</reference>
<feature type="compositionally biased region" description="Acidic residues" evidence="1">
    <location>
        <begin position="293"/>
        <end position="307"/>
    </location>
</feature>
<evidence type="ECO:0000313" key="2">
    <source>
        <dbReference type="EMBL" id="KAL3668548.1"/>
    </source>
</evidence>
<protein>
    <submittedName>
        <fullName evidence="2">Uncharacterized protein</fullName>
    </submittedName>
</protein>
<evidence type="ECO:0000256" key="1">
    <source>
        <dbReference type="SAM" id="MobiDB-lite"/>
    </source>
</evidence>
<feature type="compositionally biased region" description="Basic and acidic residues" evidence="1">
    <location>
        <begin position="91"/>
        <end position="109"/>
    </location>
</feature>